<organism evidence="7 8">
    <name type="scientific">Prymnesium parvum</name>
    <name type="common">Toxic golden alga</name>
    <dbReference type="NCBI Taxonomy" id="97485"/>
    <lineage>
        <taxon>Eukaryota</taxon>
        <taxon>Haptista</taxon>
        <taxon>Haptophyta</taxon>
        <taxon>Prymnesiophyceae</taxon>
        <taxon>Prymnesiales</taxon>
        <taxon>Prymnesiaceae</taxon>
        <taxon>Prymnesium</taxon>
    </lineage>
</organism>
<dbReference type="InterPro" id="IPR020946">
    <property type="entry name" value="Flavin_mOase-like"/>
</dbReference>
<reference evidence="7 8" key="1">
    <citation type="journal article" date="2024" name="Science">
        <title>Giant polyketide synthase enzymes in the biosynthesis of giant marine polyether toxins.</title>
        <authorList>
            <person name="Fallon T.R."/>
            <person name="Shende V.V."/>
            <person name="Wierzbicki I.H."/>
            <person name="Pendleton A.L."/>
            <person name="Watervoot N.F."/>
            <person name="Auber R.P."/>
            <person name="Gonzalez D.J."/>
            <person name="Wisecaver J.H."/>
            <person name="Moore B.S."/>
        </authorList>
    </citation>
    <scope>NUCLEOTIDE SEQUENCE [LARGE SCALE GENOMIC DNA]</scope>
    <source>
        <strain evidence="7 8">12B1</strain>
    </source>
</reference>
<dbReference type="GO" id="GO:0004499">
    <property type="term" value="F:N,N-dimethylaniline monooxygenase activity"/>
    <property type="evidence" value="ECO:0007669"/>
    <property type="project" value="InterPro"/>
</dbReference>
<dbReference type="PRINTS" id="PR00419">
    <property type="entry name" value="ADXRDTASE"/>
</dbReference>
<sequence>MARVTPWSRLTSSATQQPTNVRTICVIGAGPSGLVAAKHLRDAGYTVWVIERSMKIGGTFVHKAYDEARLVSSKYLTAFSDLRSPESAADHLSLPDYVKYLKQYCDEQRLWSLISFGREVTNVTRESASDGSTYYKVQMRIVEGHAAQAVGTPDEMKFDAVCVCSGLHEVPHVPAIEGAASFDGTVLHSAEYKDRELFRGKRVLVIGCGETGMDLVYRAVQVADATAISIKRGFLAVPYEGWAGVPLDTLIANLFEHSYEHWWLHKHHLKWRVTGYFIRAGFWLTTGSSVGWDQWVGGLAEVKRGYHILCKSTAALPYMNRPVKRATWRHHLWAWLDPPHKRVDKDIITYPAPVRIEGKTVTFTDGSTYEADVLVYATGYQQRFPFLDGCGKSGDEGWTDSTGARGEEDPLPAQHFICSPQHPTLAFLGFVRPNVGAIPPMSELQVMWWIEKLAGRVSPDHAPPSYGLLGKKLIYGVDYGNYMHQLAAEIGAAPSLRALARKPRALIAYCLGQAYISFFRLEGPFATAQAWEVAQSELYRPVLQRGVFTNLIFVSVMFFFGSLSLALCVLEGAMTLPARVLAMLSVRKAEPIVKDV</sequence>
<keyword evidence="3" id="KW-0274">FAD</keyword>
<keyword evidence="4" id="KW-0521">NADP</keyword>
<dbReference type="Proteomes" id="UP001515480">
    <property type="component" value="Unassembled WGS sequence"/>
</dbReference>
<comment type="similarity">
    <text evidence="1">Belongs to the FMO family.</text>
</comment>
<evidence type="ECO:0000256" key="6">
    <source>
        <dbReference type="SAM" id="Phobius"/>
    </source>
</evidence>
<dbReference type="PANTHER" id="PTHR23023">
    <property type="entry name" value="DIMETHYLANILINE MONOOXYGENASE"/>
    <property type="match status" value="1"/>
</dbReference>
<keyword evidence="6" id="KW-1133">Transmembrane helix</keyword>
<evidence type="ECO:0000313" key="8">
    <source>
        <dbReference type="Proteomes" id="UP001515480"/>
    </source>
</evidence>
<dbReference type="SUPFAM" id="SSF51905">
    <property type="entry name" value="FAD/NAD(P)-binding domain"/>
    <property type="match status" value="2"/>
</dbReference>
<keyword evidence="2" id="KW-0285">Flavoprotein</keyword>
<dbReference type="AlphaFoldDB" id="A0AB34JVX5"/>
<dbReference type="InterPro" id="IPR000960">
    <property type="entry name" value="Flavin_mOase"/>
</dbReference>
<evidence type="ECO:0000256" key="5">
    <source>
        <dbReference type="ARBA" id="ARBA00023002"/>
    </source>
</evidence>
<dbReference type="PIRSF" id="PIRSF000332">
    <property type="entry name" value="FMO"/>
    <property type="match status" value="1"/>
</dbReference>
<keyword evidence="8" id="KW-1185">Reference proteome</keyword>
<comment type="caution">
    <text evidence="7">The sequence shown here is derived from an EMBL/GenBank/DDBJ whole genome shotgun (WGS) entry which is preliminary data.</text>
</comment>
<dbReference type="Gene3D" id="3.50.50.60">
    <property type="entry name" value="FAD/NAD(P)-binding domain"/>
    <property type="match status" value="2"/>
</dbReference>
<dbReference type="Pfam" id="PF00743">
    <property type="entry name" value="FMO-like"/>
    <property type="match status" value="2"/>
</dbReference>
<proteinExistence type="inferred from homology"/>
<gene>
    <name evidence="7" type="ORF">AB1Y20_015037</name>
</gene>
<accession>A0AB34JVX5</accession>
<feature type="transmembrane region" description="Helical" evidence="6">
    <location>
        <begin position="547"/>
        <end position="570"/>
    </location>
</feature>
<evidence type="ECO:0008006" key="9">
    <source>
        <dbReference type="Google" id="ProtNLM"/>
    </source>
</evidence>
<keyword evidence="5" id="KW-0560">Oxidoreductase</keyword>
<evidence type="ECO:0000313" key="7">
    <source>
        <dbReference type="EMBL" id="KAL1526323.1"/>
    </source>
</evidence>
<dbReference type="InterPro" id="IPR050346">
    <property type="entry name" value="FMO-like"/>
</dbReference>
<keyword evidence="6" id="KW-0472">Membrane</keyword>
<protein>
    <recommendedName>
        <fullName evidence="9">Dimethylaniline monooxygenase</fullName>
    </recommendedName>
</protein>
<evidence type="ECO:0000256" key="3">
    <source>
        <dbReference type="ARBA" id="ARBA00022827"/>
    </source>
</evidence>
<dbReference type="EMBL" id="JBGBPQ010000003">
    <property type="protein sequence ID" value="KAL1526323.1"/>
    <property type="molecule type" value="Genomic_DNA"/>
</dbReference>
<evidence type="ECO:0000256" key="2">
    <source>
        <dbReference type="ARBA" id="ARBA00022630"/>
    </source>
</evidence>
<evidence type="ECO:0000256" key="1">
    <source>
        <dbReference type="ARBA" id="ARBA00009183"/>
    </source>
</evidence>
<dbReference type="InterPro" id="IPR036188">
    <property type="entry name" value="FAD/NAD-bd_sf"/>
</dbReference>
<dbReference type="GO" id="GO:0050660">
    <property type="term" value="F:flavin adenine dinucleotide binding"/>
    <property type="evidence" value="ECO:0007669"/>
    <property type="project" value="InterPro"/>
</dbReference>
<keyword evidence="6" id="KW-0812">Transmembrane</keyword>
<name>A0AB34JVX5_PRYPA</name>
<evidence type="ECO:0000256" key="4">
    <source>
        <dbReference type="ARBA" id="ARBA00022857"/>
    </source>
</evidence>
<dbReference type="GO" id="GO:0050661">
    <property type="term" value="F:NADP binding"/>
    <property type="evidence" value="ECO:0007669"/>
    <property type="project" value="InterPro"/>
</dbReference>